<gene>
    <name evidence="2" type="ORF">PoB_005748100</name>
</gene>
<sequence>MTAEKPSKGSGSFTSSEPRTSSRGFQDVTCCSWYSMVVPGLPLYSDFAVYLEEYYLISLSIGSVHHPQFNYPMCLGALILKPMESDFCKRVQVISAGYVKEEVYSFSSLKKKKRTSLYVPVI</sequence>
<name>A0AAV4CHQ8_9GAST</name>
<keyword evidence="3" id="KW-1185">Reference proteome</keyword>
<proteinExistence type="predicted"/>
<comment type="caution">
    <text evidence="2">The sequence shown here is derived from an EMBL/GenBank/DDBJ whole genome shotgun (WGS) entry which is preliminary data.</text>
</comment>
<reference evidence="2 3" key="1">
    <citation type="journal article" date="2021" name="Elife">
        <title>Chloroplast acquisition without the gene transfer in kleptoplastic sea slugs, Plakobranchus ocellatus.</title>
        <authorList>
            <person name="Maeda T."/>
            <person name="Takahashi S."/>
            <person name="Yoshida T."/>
            <person name="Shimamura S."/>
            <person name="Takaki Y."/>
            <person name="Nagai Y."/>
            <person name="Toyoda A."/>
            <person name="Suzuki Y."/>
            <person name="Arimoto A."/>
            <person name="Ishii H."/>
            <person name="Satoh N."/>
            <person name="Nishiyama T."/>
            <person name="Hasebe M."/>
            <person name="Maruyama T."/>
            <person name="Minagawa J."/>
            <person name="Obokata J."/>
            <person name="Shigenobu S."/>
        </authorList>
    </citation>
    <scope>NUCLEOTIDE SEQUENCE [LARGE SCALE GENOMIC DNA]</scope>
</reference>
<accession>A0AAV4CHQ8</accession>
<evidence type="ECO:0000313" key="2">
    <source>
        <dbReference type="EMBL" id="GFO30976.1"/>
    </source>
</evidence>
<organism evidence="2 3">
    <name type="scientific">Plakobranchus ocellatus</name>
    <dbReference type="NCBI Taxonomy" id="259542"/>
    <lineage>
        <taxon>Eukaryota</taxon>
        <taxon>Metazoa</taxon>
        <taxon>Spiralia</taxon>
        <taxon>Lophotrochozoa</taxon>
        <taxon>Mollusca</taxon>
        <taxon>Gastropoda</taxon>
        <taxon>Heterobranchia</taxon>
        <taxon>Euthyneura</taxon>
        <taxon>Panpulmonata</taxon>
        <taxon>Sacoglossa</taxon>
        <taxon>Placobranchoidea</taxon>
        <taxon>Plakobranchidae</taxon>
        <taxon>Plakobranchus</taxon>
    </lineage>
</organism>
<dbReference type="EMBL" id="BLXT01006309">
    <property type="protein sequence ID" value="GFO30976.1"/>
    <property type="molecule type" value="Genomic_DNA"/>
</dbReference>
<dbReference type="Proteomes" id="UP000735302">
    <property type="component" value="Unassembled WGS sequence"/>
</dbReference>
<feature type="compositionally biased region" description="Polar residues" evidence="1">
    <location>
        <begin position="9"/>
        <end position="24"/>
    </location>
</feature>
<dbReference type="AlphaFoldDB" id="A0AAV4CHQ8"/>
<protein>
    <submittedName>
        <fullName evidence="2">Uncharacterized protein</fullName>
    </submittedName>
</protein>
<feature type="region of interest" description="Disordered" evidence="1">
    <location>
        <begin position="1"/>
        <end position="24"/>
    </location>
</feature>
<evidence type="ECO:0000256" key="1">
    <source>
        <dbReference type="SAM" id="MobiDB-lite"/>
    </source>
</evidence>
<evidence type="ECO:0000313" key="3">
    <source>
        <dbReference type="Proteomes" id="UP000735302"/>
    </source>
</evidence>